<dbReference type="EMBL" id="FWXY01000021">
    <property type="protein sequence ID" value="SMD01652.1"/>
    <property type="molecule type" value="Genomic_DNA"/>
</dbReference>
<evidence type="ECO:0000313" key="3">
    <source>
        <dbReference type="Proteomes" id="UP000192418"/>
    </source>
</evidence>
<name>A0A1W2DX05_9BACT</name>
<keyword evidence="1" id="KW-0812">Transmembrane</keyword>
<keyword evidence="1" id="KW-0472">Membrane</keyword>
<dbReference type="Proteomes" id="UP000192418">
    <property type="component" value="Unassembled WGS sequence"/>
</dbReference>
<organism evidence="2 3">
    <name type="scientific">Desulfocicer vacuolatum DSM 3385</name>
    <dbReference type="NCBI Taxonomy" id="1121400"/>
    <lineage>
        <taxon>Bacteria</taxon>
        <taxon>Pseudomonadati</taxon>
        <taxon>Thermodesulfobacteriota</taxon>
        <taxon>Desulfobacteria</taxon>
        <taxon>Desulfobacterales</taxon>
        <taxon>Desulfobacteraceae</taxon>
        <taxon>Desulfocicer</taxon>
    </lineage>
</organism>
<evidence type="ECO:0000313" key="2">
    <source>
        <dbReference type="EMBL" id="SMD01652.1"/>
    </source>
</evidence>
<sequence>MDASWIFMVAIWAFFELVCCLIKVGFAKRMKIAAIGSTLVVSGIMFDGMSNPGANPVFLFMTTFFMFGTPAVIIYFFRLKAARIANTSLESKKRTRTFTLIFKLTSQFLAIIIGFVLSMILVVVVFGSLYLSAK</sequence>
<dbReference type="STRING" id="1121400.SAMN02746065_12119"/>
<accession>A0A1W2DX05</accession>
<reference evidence="2 3" key="1">
    <citation type="submission" date="2017-04" db="EMBL/GenBank/DDBJ databases">
        <authorList>
            <person name="Afonso C.L."/>
            <person name="Miller P.J."/>
            <person name="Scott M.A."/>
            <person name="Spackman E."/>
            <person name="Goraichik I."/>
            <person name="Dimitrov K.M."/>
            <person name="Suarez D.L."/>
            <person name="Swayne D.E."/>
        </authorList>
    </citation>
    <scope>NUCLEOTIDE SEQUENCE [LARGE SCALE GENOMIC DNA]</scope>
    <source>
        <strain evidence="2 3">DSM 3385</strain>
    </source>
</reference>
<feature type="transmembrane region" description="Helical" evidence="1">
    <location>
        <begin position="6"/>
        <end position="25"/>
    </location>
</feature>
<protein>
    <submittedName>
        <fullName evidence="2">Uncharacterized protein</fullName>
    </submittedName>
</protein>
<proteinExistence type="predicted"/>
<gene>
    <name evidence="2" type="ORF">SAMN02746065_12119</name>
</gene>
<evidence type="ECO:0000256" key="1">
    <source>
        <dbReference type="SAM" id="Phobius"/>
    </source>
</evidence>
<dbReference type="RefSeq" id="WP_084071033.1">
    <property type="nucleotide sequence ID" value="NZ_FWXY01000021.1"/>
</dbReference>
<keyword evidence="1" id="KW-1133">Transmembrane helix</keyword>
<keyword evidence="3" id="KW-1185">Reference proteome</keyword>
<feature type="transmembrane region" description="Helical" evidence="1">
    <location>
        <begin position="32"/>
        <end position="50"/>
    </location>
</feature>
<dbReference type="AlphaFoldDB" id="A0A1W2DX05"/>
<feature type="transmembrane region" description="Helical" evidence="1">
    <location>
        <begin position="98"/>
        <end position="131"/>
    </location>
</feature>
<feature type="transmembrane region" description="Helical" evidence="1">
    <location>
        <begin position="56"/>
        <end position="77"/>
    </location>
</feature>